<evidence type="ECO:0000313" key="3">
    <source>
        <dbReference type="Proteomes" id="UP000429644"/>
    </source>
</evidence>
<dbReference type="Proteomes" id="UP000429644">
    <property type="component" value="Unassembled WGS sequence"/>
</dbReference>
<dbReference type="InterPro" id="IPR037401">
    <property type="entry name" value="SnoaL-like"/>
</dbReference>
<dbReference type="EMBL" id="WHPD01003771">
    <property type="protein sequence ID" value="MPV90482.1"/>
    <property type="molecule type" value="Genomic_DNA"/>
</dbReference>
<name>A0A7J9V1B4_9MICO</name>
<keyword evidence="3" id="KW-1185">Reference proteome</keyword>
<dbReference type="Pfam" id="PF13577">
    <property type="entry name" value="SnoaL_4"/>
    <property type="match status" value="1"/>
</dbReference>
<accession>A0A7J9V1B4</accession>
<proteinExistence type="predicted"/>
<evidence type="ECO:0000313" key="2">
    <source>
        <dbReference type="EMBL" id="MPV90482.1"/>
    </source>
</evidence>
<dbReference type="Gene3D" id="3.10.450.50">
    <property type="match status" value="1"/>
</dbReference>
<comment type="caution">
    <text evidence="2">The sequence shown here is derived from an EMBL/GenBank/DDBJ whole genome shotgun (WGS) entry which is preliminary data.</text>
</comment>
<dbReference type="SUPFAM" id="SSF54427">
    <property type="entry name" value="NTF2-like"/>
    <property type="match status" value="1"/>
</dbReference>
<feature type="domain" description="SnoaL-like" evidence="1">
    <location>
        <begin position="5"/>
        <end position="72"/>
    </location>
</feature>
<reference evidence="2 3" key="1">
    <citation type="submission" date="2019-10" db="EMBL/GenBank/DDBJ databases">
        <title>Georgenia wutianyii sp. nov. and Georgenia yuyongxinii sp. nov. isolated from plateau pika (Ochotona curzoniae) in the Qinghai-Tibet plateau of China.</title>
        <authorList>
            <person name="Tian Z."/>
        </authorList>
    </citation>
    <scope>NUCLEOTIDE SEQUENCE [LARGE SCALE GENOMIC DNA]</scope>
    <source>
        <strain evidence="2 3">JCM 15130</strain>
    </source>
</reference>
<dbReference type="OrthoDB" id="2599042at2"/>
<evidence type="ECO:0000259" key="1">
    <source>
        <dbReference type="Pfam" id="PF13577"/>
    </source>
</evidence>
<protein>
    <recommendedName>
        <fullName evidence="1">SnoaL-like domain-containing protein</fullName>
    </recommendedName>
</protein>
<dbReference type="InterPro" id="IPR032710">
    <property type="entry name" value="NTF2-like_dom_sf"/>
</dbReference>
<sequence length="93" mass="10471">MIQDVVTPLDRTQHLLGNHHVSVDGMTAAARCYFQAQHLRRGTTGGDTYLVGGTYTDRLLMTTEGWRITHRRLEVTWTDGNPEVLHPRGRADA</sequence>
<dbReference type="AlphaFoldDB" id="A0A7J9V1B4"/>
<gene>
    <name evidence="2" type="ORF">GB882_17550</name>
</gene>
<organism evidence="2 3">
    <name type="scientific">Georgenia ruanii</name>
    <dbReference type="NCBI Taxonomy" id="348442"/>
    <lineage>
        <taxon>Bacteria</taxon>
        <taxon>Bacillati</taxon>
        <taxon>Actinomycetota</taxon>
        <taxon>Actinomycetes</taxon>
        <taxon>Micrococcales</taxon>
        <taxon>Bogoriellaceae</taxon>
        <taxon>Georgenia</taxon>
    </lineage>
</organism>